<dbReference type="PATRIC" id="fig|28037.235.peg.1490"/>
<gene>
    <name evidence="1" type="ORF">SMIM3I_01595</name>
</gene>
<evidence type="ECO:0000313" key="1">
    <source>
        <dbReference type="EMBL" id="KYF34472.1"/>
    </source>
</evidence>
<dbReference type="EMBL" id="LROU01000118">
    <property type="protein sequence ID" value="KYF34472.1"/>
    <property type="molecule type" value="Genomic_DNA"/>
</dbReference>
<name>A0A150NLZ4_STRMT</name>
<sequence length="189" mass="22057">MKWLLKISPSRQLLPIIISIQETSFGRHAKVSLFELLTVFEFIRAISPQTDFSNLEEEYLRFSKTLLSEVAGKPLSEREIMVEIKKLKVKMRELLPDLEDFLNNFTKLRWDDSDRWEGSGHEKMLSTYAIYTLNNWLDVINHGAGAEYRTRDDDEYSIEHIRAKKNATNGELSLEYLIGNLVVFRKATK</sequence>
<protein>
    <submittedName>
        <fullName evidence="1">Uncharacterized protein</fullName>
    </submittedName>
</protein>
<evidence type="ECO:0000313" key="2">
    <source>
        <dbReference type="Proteomes" id="UP000075442"/>
    </source>
</evidence>
<organism evidence="1 2">
    <name type="scientific">Streptococcus mitis</name>
    <dbReference type="NCBI Taxonomy" id="28037"/>
    <lineage>
        <taxon>Bacteria</taxon>
        <taxon>Bacillati</taxon>
        <taxon>Bacillota</taxon>
        <taxon>Bacilli</taxon>
        <taxon>Lactobacillales</taxon>
        <taxon>Streptococcaceae</taxon>
        <taxon>Streptococcus</taxon>
        <taxon>Streptococcus mitis group</taxon>
    </lineage>
</organism>
<dbReference type="Proteomes" id="UP000075442">
    <property type="component" value="Unassembled WGS sequence"/>
</dbReference>
<accession>A0A150NLZ4</accession>
<comment type="caution">
    <text evidence="1">The sequence shown here is derived from an EMBL/GenBank/DDBJ whole genome shotgun (WGS) entry which is preliminary data.</text>
</comment>
<proteinExistence type="predicted"/>
<dbReference type="AlphaFoldDB" id="A0A150NLZ4"/>
<reference evidence="1 2" key="1">
    <citation type="submission" date="2016-01" db="EMBL/GenBank/DDBJ databases">
        <title>Highly variable Streptococcus oralis 1 are common among viridans streptococci isolated from primates.</title>
        <authorList>
            <person name="Denapaite D."/>
            <person name="Rieger M."/>
            <person name="Koendgen S."/>
            <person name="Brueckner R."/>
            <person name="Ochigava I."/>
            <person name="Kappeler P."/>
            <person name="Maetz-Rensing K."/>
            <person name="Leendertz F."/>
        </authorList>
    </citation>
    <scope>NUCLEOTIDE SEQUENCE [LARGE SCALE GENOMIC DNA]</scope>
    <source>
        <strain evidence="1 2">M3-1</strain>
    </source>
</reference>